<feature type="transmembrane region" description="Helical" evidence="1">
    <location>
        <begin position="859"/>
        <end position="878"/>
    </location>
</feature>
<dbReference type="PRINTS" id="PR00702">
    <property type="entry name" value="ACRIFLAVINRP"/>
</dbReference>
<feature type="transmembrane region" description="Helical" evidence="1">
    <location>
        <begin position="363"/>
        <end position="383"/>
    </location>
</feature>
<dbReference type="PANTHER" id="PTHR32063">
    <property type="match status" value="1"/>
</dbReference>
<feature type="transmembrane region" description="Helical" evidence="1">
    <location>
        <begin position="990"/>
        <end position="1019"/>
    </location>
</feature>
<evidence type="ECO:0000313" key="2">
    <source>
        <dbReference type="EMBL" id="TGK45447.1"/>
    </source>
</evidence>
<dbReference type="Gene3D" id="1.20.1640.10">
    <property type="entry name" value="Multidrug efflux transporter AcrB transmembrane domain"/>
    <property type="match status" value="2"/>
</dbReference>
<dbReference type="SUPFAM" id="SSF82714">
    <property type="entry name" value="Multidrug efflux transporter AcrB TolC docking domain, DN and DC subdomains"/>
    <property type="match status" value="2"/>
</dbReference>
<dbReference type="InterPro" id="IPR027463">
    <property type="entry name" value="AcrB_DN_DC_subdom"/>
</dbReference>
<feature type="transmembrane region" description="Helical" evidence="1">
    <location>
        <begin position="12"/>
        <end position="31"/>
    </location>
</feature>
<dbReference type="EMBL" id="RQFD01000023">
    <property type="protein sequence ID" value="TGK45447.1"/>
    <property type="molecule type" value="Genomic_DNA"/>
</dbReference>
<reference evidence="3" key="1">
    <citation type="journal article" date="2019" name="PLoS Negl. Trop. Dis.">
        <title>Revisiting the worldwide diversity of Leptospira species in the environment.</title>
        <authorList>
            <person name="Vincent A.T."/>
            <person name="Schiettekatte O."/>
            <person name="Bourhy P."/>
            <person name="Veyrier F.J."/>
            <person name="Picardeau M."/>
        </authorList>
    </citation>
    <scope>NUCLEOTIDE SEQUENCE [LARGE SCALE GENOMIC DNA]</scope>
    <source>
        <strain evidence="3">201800295</strain>
    </source>
</reference>
<feature type="transmembrane region" description="Helical" evidence="1">
    <location>
        <begin position="337"/>
        <end position="356"/>
    </location>
</feature>
<protein>
    <submittedName>
        <fullName evidence="2">Efflux RND transporter permease subunit</fullName>
    </submittedName>
</protein>
<dbReference type="Gene3D" id="3.30.70.1430">
    <property type="entry name" value="Multidrug efflux transporter AcrB pore domain"/>
    <property type="match status" value="2"/>
</dbReference>
<dbReference type="Pfam" id="PF00873">
    <property type="entry name" value="ACR_tran"/>
    <property type="match status" value="1"/>
</dbReference>
<gene>
    <name evidence="2" type="ORF">EHQ10_19160</name>
</gene>
<feature type="transmembrane region" description="Helical" evidence="1">
    <location>
        <begin position="885"/>
        <end position="906"/>
    </location>
</feature>
<feature type="transmembrane region" description="Helical" evidence="1">
    <location>
        <begin position="533"/>
        <end position="551"/>
    </location>
</feature>
<feature type="transmembrane region" description="Helical" evidence="1">
    <location>
        <begin position="389"/>
        <end position="410"/>
    </location>
</feature>
<dbReference type="Gene3D" id="3.30.2090.10">
    <property type="entry name" value="Multidrug efflux transporter AcrB TolC docking domain, DN and DC subdomains"/>
    <property type="match status" value="2"/>
</dbReference>
<dbReference type="SUPFAM" id="SSF82866">
    <property type="entry name" value="Multidrug efflux transporter AcrB transmembrane domain"/>
    <property type="match status" value="2"/>
</dbReference>
<evidence type="ECO:0000256" key="1">
    <source>
        <dbReference type="SAM" id="Phobius"/>
    </source>
</evidence>
<name>A0ABY2L2F4_9LEPT</name>
<dbReference type="Gene3D" id="3.30.70.1440">
    <property type="entry name" value="Multidrug efflux transporter AcrB pore domain"/>
    <property type="match status" value="1"/>
</dbReference>
<keyword evidence="1" id="KW-0472">Membrane</keyword>
<dbReference type="PANTHER" id="PTHR32063:SF0">
    <property type="entry name" value="SWARMING MOTILITY PROTEIN SWRC"/>
    <property type="match status" value="1"/>
</dbReference>
<dbReference type="SUPFAM" id="SSF82693">
    <property type="entry name" value="Multidrug efflux transporter AcrB pore domain, PN1, PN2, PC1 and PC2 subdomains"/>
    <property type="match status" value="2"/>
</dbReference>
<evidence type="ECO:0000313" key="3">
    <source>
        <dbReference type="Proteomes" id="UP000297617"/>
    </source>
</evidence>
<keyword evidence="1" id="KW-0812">Transmembrane</keyword>
<organism evidence="2 3">
    <name type="scientific">Leptospira bouyouniensis</name>
    <dbReference type="NCBI Taxonomy" id="2484911"/>
    <lineage>
        <taxon>Bacteria</taxon>
        <taxon>Pseudomonadati</taxon>
        <taxon>Spirochaetota</taxon>
        <taxon>Spirochaetia</taxon>
        <taxon>Leptospirales</taxon>
        <taxon>Leptospiraceae</taxon>
        <taxon>Leptospira</taxon>
    </lineage>
</organism>
<dbReference type="RefSeq" id="WP_135755104.1">
    <property type="nucleotide sequence ID" value="NZ_RQFD01000023.1"/>
</dbReference>
<accession>A0ABY2L2F4</accession>
<sequence length="1028" mass="116836">MIRKFITALLNKPIAVFMFAGMVLIFGIISYNQIQFALLPNIEYPRLTILTKFENSSAAEVENLVTKYLTDTLNTVPRIEQIESDSFQGLSIVRIRFKYGTDLAISTLDVREKLDQIRDLLPREASRPLITRFNPGESPFMQIAFTFKNTEDERKLRPFLEENVIFYFERVEGIASVQVSGGYKKEVLIEVDPEKMNFYKTSLDEIKYKIISQNKNIPAGQLPYGNKELLIKTKSQFESLEDIRNLIIGSTQKFERFYLSDISEIKEVYKKKQSYVRYNGKDAVIISLYKESSRNSFSLSKEVKQIFKEQNDLFGNLLNYEIIFNESDYIEESINSLILSLAIGAFLAYLSLMIILKNTISPTLLVTTIPLSIIASILLFRLSGISLNLMSMGGLAIGIGMLFDSSNVVLSGIERNLQLGKSLIDSVIEGVVEVFGSVSSATLTTVIVFLPLVFLESLVGILFSEMAFSIIIIILVSYLISFSFLPVSTLILYKFRNDLNENKYLLYRIFDEEILKQKYTRFLKTLLVEPTKILIPLALILSLSLFVIKFLELDFLPKINTGRYVLRAEFPKGTPLQVMNEKSVQLEKIFREKIDKNYFTIVSRDEIEILKNPNLQKEKYMIQVEFSLERKEVPLILEILTNLRNNPELSNLKFWMEEKGDLLSQLVIFRKDVINLEITGDSPLTISEVGFNLKKKLESNPNVIFVKLGMDTQEPELMLESDNSKLASFGLLNQNIADLIKIGLRGEDISKYKVNANETDIRIHLKDTNIKEASSLLDLRLLTRNGENIALGNLVSYRESNSYPSIQRVGSNIINNVYIRLRDGDSSTRNEILEKIKSEMNRKDISVLPSDEIRQIESAMIELILTLLLSTIIVYMILSGIFETFAVSFIMLLSAPFVLVGTIPFILISGSSLNVSSFIGMILLIGVLVDNASLFYEYFTIYNKTNISITDSILLASQEIFRPVLMNNSTTVFGMLPIAFGLGFGTEFQFPLSIVVISGLIISTFASLYLVPLFFSIYFRKKSLKGFH</sequence>
<feature type="transmembrane region" description="Helical" evidence="1">
    <location>
        <begin position="918"/>
        <end position="939"/>
    </location>
</feature>
<proteinExistence type="predicted"/>
<dbReference type="Gene3D" id="3.30.70.1320">
    <property type="entry name" value="Multidrug efflux transporter AcrB pore domain like"/>
    <property type="match status" value="1"/>
</dbReference>
<feature type="transmembrane region" description="Helical" evidence="1">
    <location>
        <begin position="466"/>
        <end position="493"/>
    </location>
</feature>
<feature type="transmembrane region" description="Helical" evidence="1">
    <location>
        <begin position="960"/>
        <end position="984"/>
    </location>
</feature>
<feature type="transmembrane region" description="Helical" evidence="1">
    <location>
        <begin position="431"/>
        <end position="454"/>
    </location>
</feature>
<comment type="caution">
    <text evidence="2">The sequence shown here is derived from an EMBL/GenBank/DDBJ whole genome shotgun (WGS) entry which is preliminary data.</text>
</comment>
<dbReference type="Proteomes" id="UP000297617">
    <property type="component" value="Unassembled WGS sequence"/>
</dbReference>
<keyword evidence="1" id="KW-1133">Transmembrane helix</keyword>
<keyword evidence="3" id="KW-1185">Reference proteome</keyword>
<dbReference type="InterPro" id="IPR001036">
    <property type="entry name" value="Acrflvin-R"/>
</dbReference>